<evidence type="ECO:0000256" key="6">
    <source>
        <dbReference type="ARBA" id="ARBA00023136"/>
    </source>
</evidence>
<evidence type="ECO:0000256" key="2">
    <source>
        <dbReference type="ARBA" id="ARBA00008685"/>
    </source>
</evidence>
<evidence type="ECO:0000256" key="4">
    <source>
        <dbReference type="ARBA" id="ARBA00022692"/>
    </source>
</evidence>
<gene>
    <name evidence="11" type="ORF">NQ315_001967</name>
</gene>
<keyword evidence="5 9" id="KW-1133">Transmembrane helix</keyword>
<keyword evidence="4 9" id="KW-0812">Transmembrane</keyword>
<feature type="domain" description="Ionotropic glutamate receptor C-terminal" evidence="10">
    <location>
        <begin position="52"/>
        <end position="103"/>
    </location>
</feature>
<dbReference type="EMBL" id="JANEYG010000005">
    <property type="protein sequence ID" value="KAJ8923409.1"/>
    <property type="molecule type" value="Genomic_DNA"/>
</dbReference>
<comment type="caution">
    <text evidence="11">The sequence shown here is derived from an EMBL/GenBank/DDBJ whole genome shotgun (WGS) entry which is preliminary data.</text>
</comment>
<dbReference type="InterPro" id="IPR001320">
    <property type="entry name" value="Iontro_rcpt_C"/>
</dbReference>
<sequence length="158" mass="18223">MFDAFTGMLRGGNTGKAIVKLKGTDQKPDFSSQYFYLTRILSMGGIPNLPVLRLMSTQFLVGFWCLFCVIFSTYYSAGMTSCLTNPRYTDNIKTIEDMVETKTQWFTQHDDYKKHLESINTSLFTALAKLHVRKHRILDRTEKTAIIVKKVENRFEEA</sequence>
<dbReference type="Gene3D" id="1.10.287.70">
    <property type="match status" value="1"/>
</dbReference>
<dbReference type="GO" id="GO:0050906">
    <property type="term" value="P:detection of stimulus involved in sensory perception"/>
    <property type="evidence" value="ECO:0007669"/>
    <property type="project" value="UniProtKB-ARBA"/>
</dbReference>
<dbReference type="AlphaFoldDB" id="A0AAV8WA01"/>
<protein>
    <recommendedName>
        <fullName evidence="10">Ionotropic glutamate receptor C-terminal domain-containing protein</fullName>
    </recommendedName>
</protein>
<dbReference type="GO" id="GO:0005886">
    <property type="term" value="C:plasma membrane"/>
    <property type="evidence" value="ECO:0007669"/>
    <property type="project" value="UniProtKB-SubCell"/>
</dbReference>
<dbReference type="InterPro" id="IPR052192">
    <property type="entry name" value="Insect_Ionotropic_Sensory_Rcpt"/>
</dbReference>
<keyword evidence="12" id="KW-1185">Reference proteome</keyword>
<evidence type="ECO:0000256" key="9">
    <source>
        <dbReference type="SAM" id="Phobius"/>
    </source>
</evidence>
<evidence type="ECO:0000313" key="12">
    <source>
        <dbReference type="Proteomes" id="UP001159042"/>
    </source>
</evidence>
<keyword evidence="6 9" id="KW-0472">Membrane</keyword>
<proteinExistence type="inferred from homology"/>
<dbReference type="GO" id="GO:0015276">
    <property type="term" value="F:ligand-gated monoatomic ion channel activity"/>
    <property type="evidence" value="ECO:0007669"/>
    <property type="project" value="InterPro"/>
</dbReference>
<evidence type="ECO:0000256" key="7">
    <source>
        <dbReference type="ARBA" id="ARBA00023170"/>
    </source>
</evidence>
<accession>A0AAV8WA01</accession>
<keyword evidence="7" id="KW-0675">Receptor</keyword>
<keyword evidence="3" id="KW-1003">Cell membrane</keyword>
<comment type="similarity">
    <text evidence="2">Belongs to the glutamate-gated ion channel (TC 1.A.10.1) family.</text>
</comment>
<organism evidence="11 12">
    <name type="scientific">Exocentrus adspersus</name>
    <dbReference type="NCBI Taxonomy" id="1586481"/>
    <lineage>
        <taxon>Eukaryota</taxon>
        <taxon>Metazoa</taxon>
        <taxon>Ecdysozoa</taxon>
        <taxon>Arthropoda</taxon>
        <taxon>Hexapoda</taxon>
        <taxon>Insecta</taxon>
        <taxon>Pterygota</taxon>
        <taxon>Neoptera</taxon>
        <taxon>Endopterygota</taxon>
        <taxon>Coleoptera</taxon>
        <taxon>Polyphaga</taxon>
        <taxon>Cucujiformia</taxon>
        <taxon>Chrysomeloidea</taxon>
        <taxon>Cerambycidae</taxon>
        <taxon>Lamiinae</taxon>
        <taxon>Acanthocinini</taxon>
        <taxon>Exocentrus</taxon>
    </lineage>
</organism>
<dbReference type="PANTHER" id="PTHR42643">
    <property type="entry name" value="IONOTROPIC RECEPTOR 20A-RELATED"/>
    <property type="match status" value="1"/>
</dbReference>
<evidence type="ECO:0000256" key="3">
    <source>
        <dbReference type="ARBA" id="ARBA00022475"/>
    </source>
</evidence>
<keyword evidence="8" id="KW-0325">Glycoprotein</keyword>
<dbReference type="Proteomes" id="UP001159042">
    <property type="component" value="Unassembled WGS sequence"/>
</dbReference>
<reference evidence="11 12" key="1">
    <citation type="journal article" date="2023" name="Insect Mol. Biol.">
        <title>Genome sequencing provides insights into the evolution of gene families encoding plant cell wall-degrading enzymes in longhorned beetles.</title>
        <authorList>
            <person name="Shin N.R."/>
            <person name="Okamura Y."/>
            <person name="Kirsch R."/>
            <person name="Pauchet Y."/>
        </authorList>
    </citation>
    <scope>NUCLEOTIDE SEQUENCE [LARGE SCALE GENOMIC DNA]</scope>
    <source>
        <strain evidence="11">EAD_L_NR</strain>
    </source>
</reference>
<feature type="transmembrane region" description="Helical" evidence="9">
    <location>
        <begin position="59"/>
        <end position="77"/>
    </location>
</feature>
<comment type="subcellular location">
    <subcellularLocation>
        <location evidence="1">Cell membrane</location>
        <topology evidence="1">Multi-pass membrane protein</topology>
    </subcellularLocation>
</comment>
<dbReference type="Pfam" id="PF00060">
    <property type="entry name" value="Lig_chan"/>
    <property type="match status" value="1"/>
</dbReference>
<evidence type="ECO:0000256" key="1">
    <source>
        <dbReference type="ARBA" id="ARBA00004651"/>
    </source>
</evidence>
<evidence type="ECO:0000256" key="5">
    <source>
        <dbReference type="ARBA" id="ARBA00022989"/>
    </source>
</evidence>
<evidence type="ECO:0000256" key="8">
    <source>
        <dbReference type="ARBA" id="ARBA00023180"/>
    </source>
</evidence>
<evidence type="ECO:0000313" key="11">
    <source>
        <dbReference type="EMBL" id="KAJ8923409.1"/>
    </source>
</evidence>
<evidence type="ECO:0000259" key="10">
    <source>
        <dbReference type="Pfam" id="PF00060"/>
    </source>
</evidence>
<name>A0AAV8WA01_9CUCU</name>
<dbReference type="PANTHER" id="PTHR42643:SF35">
    <property type="entry name" value="IONOTROPIC RECEPTOR 68A, ISOFORM A"/>
    <property type="match status" value="1"/>
</dbReference>